<dbReference type="PROSITE" id="PS50896">
    <property type="entry name" value="LISH"/>
    <property type="match status" value="1"/>
</dbReference>
<dbReference type="InterPro" id="IPR006595">
    <property type="entry name" value="CTLH_C"/>
</dbReference>
<comment type="caution">
    <text evidence="3">The sequence shown here is derived from an EMBL/GenBank/DDBJ whole genome shotgun (WGS) entry which is preliminary data.</text>
</comment>
<dbReference type="InterPro" id="IPR024964">
    <property type="entry name" value="CTLH/CRA"/>
</dbReference>
<dbReference type="SMART" id="SM00668">
    <property type="entry name" value="CTLH"/>
    <property type="match status" value="1"/>
</dbReference>
<evidence type="ECO:0000256" key="1">
    <source>
        <dbReference type="SAM" id="MobiDB-lite"/>
    </source>
</evidence>
<evidence type="ECO:0000313" key="3">
    <source>
        <dbReference type="EMBL" id="KAF8391393.1"/>
    </source>
</evidence>
<name>A0A835D5M1_TETSI</name>
<dbReference type="InterPro" id="IPR006594">
    <property type="entry name" value="LisH"/>
</dbReference>
<dbReference type="AlphaFoldDB" id="A0A835D5M1"/>
<dbReference type="InterPro" id="IPR054722">
    <property type="entry name" value="PolX-like_BBD"/>
</dbReference>
<dbReference type="PANTHER" id="PTHR12864">
    <property type="entry name" value="RAN BINDING PROTEIN 9-RELATED"/>
    <property type="match status" value="1"/>
</dbReference>
<dbReference type="PROSITE" id="PS50897">
    <property type="entry name" value="CTLH"/>
    <property type="match status" value="1"/>
</dbReference>
<dbReference type="Pfam" id="PF22936">
    <property type="entry name" value="Pol_BBD"/>
    <property type="match status" value="1"/>
</dbReference>
<dbReference type="EMBL" id="JABCRI010000017">
    <property type="protein sequence ID" value="KAF8391393.1"/>
    <property type="molecule type" value="Genomic_DNA"/>
</dbReference>
<dbReference type="InterPro" id="IPR050618">
    <property type="entry name" value="Ubq-SigPath_Reg"/>
</dbReference>
<dbReference type="Proteomes" id="UP000655225">
    <property type="component" value="Unassembled WGS sequence"/>
</dbReference>
<dbReference type="Pfam" id="PF10607">
    <property type="entry name" value="CTLH"/>
    <property type="match status" value="1"/>
</dbReference>
<dbReference type="SMART" id="SM00757">
    <property type="entry name" value="CRA"/>
    <property type="match status" value="1"/>
</dbReference>
<feature type="domain" description="CTLH" evidence="2">
    <location>
        <begin position="267"/>
        <end position="324"/>
    </location>
</feature>
<protein>
    <recommendedName>
        <fullName evidence="2">CTLH domain-containing protein</fullName>
    </recommendedName>
</protein>
<keyword evidence="4" id="KW-1185">Reference proteome</keyword>
<proteinExistence type="predicted"/>
<accession>A0A835D5M1</accession>
<evidence type="ECO:0000313" key="4">
    <source>
        <dbReference type="Proteomes" id="UP000655225"/>
    </source>
</evidence>
<reference evidence="3 4" key="1">
    <citation type="submission" date="2020-04" db="EMBL/GenBank/DDBJ databases">
        <title>Plant Genome Project.</title>
        <authorList>
            <person name="Zhang R.-G."/>
        </authorList>
    </citation>
    <scope>NUCLEOTIDE SEQUENCE [LARGE SCALE GENOMIC DNA]</scope>
    <source>
        <strain evidence="3">YNK0</strain>
        <tissue evidence="3">Leaf</tissue>
    </source>
</reference>
<sequence length="463" mass="51958">MAGTTSVDALNAINFENDWIIDSGCGHYLTGDDSKFSRFRDYNGNDVIIMADNSIHPVEKEGVVTIKGDGDDHITPNSMFQVSGMKKNLFAVANIVDSGHYVLFGPQDVNFLWNISDLKADIVHTDGATIGSVGSNTHVHIDAQKKSSLQMTPSAPMVPSSSSSSSIGKQCYRRSGVGCHELNGQQDSIEEVKSAPPLRKSMRQIILSAQYRDGNFVTSNRMFTREEWEKKLEDVVIRKEDMNELIMDFLVTEGYTHAAEKFEIESRTKHRMAVKKAIQDGNVEDAIERVNNLNPKILETNPELDFHLQQQRLIELIRNKKEDEALDFAKKVLAPKSEENIVRHDCNVSLLSGLDKKKCPFLEFDDVVYAIHSFLEALERTISLLAFEDASNCPVGELLHISHRLKTASEVNEAILTSQSHEKESKLSSFLKMLIWTQNQLDEKATYPHINDLSTATLEYPAI</sequence>
<dbReference type="InterPro" id="IPR013144">
    <property type="entry name" value="CRA_dom"/>
</dbReference>
<dbReference type="SMART" id="SM00667">
    <property type="entry name" value="LisH"/>
    <property type="match status" value="1"/>
</dbReference>
<gene>
    <name evidence="3" type="ORF">HHK36_023697</name>
</gene>
<dbReference type="Pfam" id="PF08513">
    <property type="entry name" value="LisH"/>
    <property type="match status" value="1"/>
</dbReference>
<feature type="region of interest" description="Disordered" evidence="1">
    <location>
        <begin position="148"/>
        <end position="167"/>
    </location>
</feature>
<dbReference type="OrthoDB" id="2415936at2759"/>
<evidence type="ECO:0000259" key="2">
    <source>
        <dbReference type="PROSITE" id="PS50897"/>
    </source>
</evidence>
<organism evidence="3 4">
    <name type="scientific">Tetracentron sinense</name>
    <name type="common">Spur-leaf</name>
    <dbReference type="NCBI Taxonomy" id="13715"/>
    <lineage>
        <taxon>Eukaryota</taxon>
        <taxon>Viridiplantae</taxon>
        <taxon>Streptophyta</taxon>
        <taxon>Embryophyta</taxon>
        <taxon>Tracheophyta</taxon>
        <taxon>Spermatophyta</taxon>
        <taxon>Magnoliopsida</taxon>
        <taxon>Trochodendrales</taxon>
        <taxon>Trochodendraceae</taxon>
        <taxon>Tetracentron</taxon>
    </lineage>
</organism>